<keyword evidence="1" id="KW-0175">Coiled coil</keyword>
<sequence>MAESEILADLGGGRYRVRLLRNWQHMDQQMQMLTETLEQIQPEASLLEEELAGLEAEQKALSDKLDAAIIAYRQALTADPSSASMAGIQKVMQEKTRLTAGIRSRRLRLQRLHARILTLEIRRQTLQDLKNDRMQDIREVWCADCTQGLSGTAATLEVNGEPEQVLLAPGTRPTAPDFPEGYLMPAMAMTTAQAVLSWTLFPGWQKWKPTVRTGILLERDLGTHKGRVRLDDARSHIGGMAINGLELLEEVPIEYMSCGASAFEEGDAVLVAFREQDPEKPVVIGFVEEPRPCVTTIILRVVFHRCALYWDVVNDDFADIPWQAPEGWKTGDPWPEGWPDGLNYGPPSKWQTGAPWPYTRHLKRILQYDDDGQRLHFEMEQGHKHFIRNGEVGQAFTKENRHQRQHPRASFNESRNDYNSPGFDGDVSDYLNAGSLMSWKDWSCPNASFGCAQIFRYYMTNFGWDDTEFLVPIGWDITNNEINVVFEETELHPGPIILRDVRHGFNGAAWWVLWNTMTDPLPGCPSGGAHVYMTDWDTFFEIRESFHEQNGEIQWSGGSEPFGIYWKARRNLQRRYELESGYFNVTNKIYSYRFSCQAVTLQDLKVKSLTNLRFPSGRHPVWDAAWTMDSSRLWHTAVVLEHLRAVSPPPDKDEEYLQFRDYGHDGGYRMSPTRSIGNVHRGGEWGPASIGFKTAYPRIRRGVNGSGTDKVREY</sequence>
<name>A0A5S5MC17_9BACT</name>
<dbReference type="Proteomes" id="UP000321899">
    <property type="component" value="Unassembled WGS sequence"/>
</dbReference>
<comment type="caution">
    <text evidence="3">The sequence shown here is derived from an EMBL/GenBank/DDBJ whole genome shotgun (WGS) entry which is preliminary data.</text>
</comment>
<evidence type="ECO:0000256" key="1">
    <source>
        <dbReference type="SAM" id="Coils"/>
    </source>
</evidence>
<dbReference type="RefSeq" id="WP_139450884.1">
    <property type="nucleotide sequence ID" value="NZ_VDMB01000039.1"/>
</dbReference>
<feature type="coiled-coil region" evidence="1">
    <location>
        <begin position="37"/>
        <end position="64"/>
    </location>
</feature>
<gene>
    <name evidence="3" type="ORF">FIM25_16115</name>
</gene>
<dbReference type="EMBL" id="VDMB01000039">
    <property type="protein sequence ID" value="TYT73263.1"/>
    <property type="molecule type" value="Genomic_DNA"/>
</dbReference>
<dbReference type="AlphaFoldDB" id="A0A5S5MC17"/>
<reference evidence="3 4" key="1">
    <citation type="submission" date="2019-06" db="EMBL/GenBank/DDBJ databases">
        <title>Desulfobotulus mexicanus sp. nov., a novel sulfate-reducing bacterium isolated from the sediment of an alkaline crater lake in Mexico.</title>
        <authorList>
            <person name="Hirschler-Rea A."/>
        </authorList>
    </citation>
    <scope>NUCLEOTIDE SEQUENCE [LARGE SCALE GENOMIC DNA]</scope>
    <source>
        <strain evidence="3 4">PAR22N</strain>
    </source>
</reference>
<evidence type="ECO:0000313" key="4">
    <source>
        <dbReference type="Proteomes" id="UP000321899"/>
    </source>
</evidence>
<proteinExistence type="predicted"/>
<organism evidence="3 4">
    <name type="scientific">Desulfobotulus mexicanus</name>
    <dbReference type="NCBI Taxonomy" id="2586642"/>
    <lineage>
        <taxon>Bacteria</taxon>
        <taxon>Pseudomonadati</taxon>
        <taxon>Thermodesulfobacteriota</taxon>
        <taxon>Desulfobacteria</taxon>
        <taxon>Desulfobacterales</taxon>
        <taxon>Desulfobacteraceae</taxon>
        <taxon>Desulfobotulus</taxon>
    </lineage>
</organism>
<dbReference type="OrthoDB" id="5422965at2"/>
<keyword evidence="4" id="KW-1185">Reference proteome</keyword>
<feature type="non-terminal residue" evidence="3">
    <location>
        <position position="714"/>
    </location>
</feature>
<accession>A0A5S5MC17</accession>
<evidence type="ECO:0000313" key="3">
    <source>
        <dbReference type="EMBL" id="TYT73263.1"/>
    </source>
</evidence>
<evidence type="ECO:0000256" key="2">
    <source>
        <dbReference type="SAM" id="MobiDB-lite"/>
    </source>
</evidence>
<feature type="region of interest" description="Disordered" evidence="2">
    <location>
        <begin position="398"/>
        <end position="419"/>
    </location>
</feature>
<protein>
    <submittedName>
        <fullName evidence="3">Uncharacterized protein</fullName>
    </submittedName>
</protein>